<evidence type="ECO:0000256" key="5">
    <source>
        <dbReference type="PIRSR" id="PIRSR000097-3"/>
    </source>
</evidence>
<dbReference type="InterPro" id="IPR018170">
    <property type="entry name" value="Aldo/ket_reductase_CS"/>
</dbReference>
<dbReference type="Pfam" id="PF00248">
    <property type="entry name" value="Aldo_ket_red"/>
    <property type="match status" value="1"/>
</dbReference>
<keyword evidence="8" id="KW-1185">Reference proteome</keyword>
<feature type="active site" description="Proton donor" evidence="3">
    <location>
        <position position="55"/>
    </location>
</feature>
<comment type="similarity">
    <text evidence="1">Belongs to the aldo/keto reductase family.</text>
</comment>
<keyword evidence="2" id="KW-0560">Oxidoreductase</keyword>
<dbReference type="GO" id="GO:1990641">
    <property type="term" value="P:response to iron ion starvation"/>
    <property type="evidence" value="ECO:0007669"/>
    <property type="project" value="UniProtKB-ARBA"/>
</dbReference>
<sequence>MSNIPQVFLGSGSKAMPLVGMGTAVYPFAPSETMRSAILRAIELGYRHFDTAALYQSELPLGEAIAEALRCGLIKSRDELFITSKLWCSDAQHDRVLPALHRTLQNLQLEHLDLYLIHWPASAKPGRYELPFPKEELLPFDTNSVWEAMEKCQKLGLTKFIGVSNFSCKKLETLLATARIPPAVDQVEVNPLWQQKKLREFCTAKGIQICAYSPLGARGTLWGTDCVMECDVLKEIAAAKGRTLAQVCLRWVYEQGDCVLVKSFDEKRMKENLDILDWELNEEERHKISQIPQQKGFPGLEFVSIDGPYKSPAELWDGEI</sequence>
<dbReference type="InterPro" id="IPR020471">
    <property type="entry name" value="AKR"/>
</dbReference>
<accession>A0A8K0I9M3</accession>
<dbReference type="InterPro" id="IPR023210">
    <property type="entry name" value="NADP_OxRdtase_dom"/>
</dbReference>
<reference evidence="7" key="1">
    <citation type="journal article" date="2017" name="Gigascience">
        <title>The genome draft of coconut (Cocos nucifera).</title>
        <authorList>
            <person name="Xiao Y."/>
            <person name="Xu P."/>
            <person name="Fan H."/>
            <person name="Baudouin L."/>
            <person name="Xia W."/>
            <person name="Bocs S."/>
            <person name="Xu J."/>
            <person name="Li Q."/>
            <person name="Guo A."/>
            <person name="Zhou L."/>
            <person name="Li J."/>
            <person name="Wu Y."/>
            <person name="Ma Z."/>
            <person name="Armero A."/>
            <person name="Issali A.E."/>
            <person name="Liu N."/>
            <person name="Peng M."/>
            <person name="Yang Y."/>
        </authorList>
    </citation>
    <scope>NUCLEOTIDE SEQUENCE</scope>
    <source>
        <tissue evidence="7">Spear leaf of Hainan Tall coconut</tissue>
    </source>
</reference>
<evidence type="ECO:0000256" key="3">
    <source>
        <dbReference type="PIRSR" id="PIRSR000097-1"/>
    </source>
</evidence>
<reference evidence="7" key="2">
    <citation type="submission" date="2019-07" db="EMBL/GenBank/DDBJ databases">
        <authorList>
            <person name="Yang Y."/>
            <person name="Bocs S."/>
            <person name="Baudouin L."/>
        </authorList>
    </citation>
    <scope>NUCLEOTIDE SEQUENCE</scope>
    <source>
        <tissue evidence="7">Spear leaf of Hainan Tall coconut</tissue>
    </source>
</reference>
<dbReference type="Proteomes" id="UP000797356">
    <property type="component" value="Chromosome 5"/>
</dbReference>
<evidence type="ECO:0000256" key="1">
    <source>
        <dbReference type="ARBA" id="ARBA00007905"/>
    </source>
</evidence>
<feature type="binding site" evidence="4">
    <location>
        <position position="118"/>
    </location>
    <ligand>
        <name>substrate</name>
    </ligand>
</feature>
<dbReference type="OrthoDB" id="416253at2759"/>
<evidence type="ECO:0000313" key="7">
    <source>
        <dbReference type="EMBL" id="KAG1342679.1"/>
    </source>
</evidence>
<proteinExistence type="inferred from homology"/>
<dbReference type="EMBL" id="CM017876">
    <property type="protein sequence ID" value="KAG1342679.1"/>
    <property type="molecule type" value="Genomic_DNA"/>
</dbReference>
<evidence type="ECO:0000313" key="8">
    <source>
        <dbReference type="Proteomes" id="UP000797356"/>
    </source>
</evidence>
<dbReference type="FunFam" id="3.20.20.100:FF:000014">
    <property type="entry name" value="NAD(P)-linked oxidoreductase superfamily protein"/>
    <property type="match status" value="1"/>
</dbReference>
<name>A0A8K0I9M3_COCNU</name>
<dbReference type="PIRSF" id="PIRSF000097">
    <property type="entry name" value="AKR"/>
    <property type="match status" value="1"/>
</dbReference>
<dbReference type="GO" id="GO:0019290">
    <property type="term" value="P:siderophore biosynthetic process"/>
    <property type="evidence" value="ECO:0007669"/>
    <property type="project" value="UniProtKB-ARBA"/>
</dbReference>
<gene>
    <name evidence="7" type="ORF">COCNU_05G009080</name>
</gene>
<dbReference type="CDD" id="cd19124">
    <property type="entry name" value="AKR_AKR4A_4B"/>
    <property type="match status" value="1"/>
</dbReference>
<dbReference type="PROSITE" id="PS00063">
    <property type="entry name" value="ALDOKETO_REDUCTASE_3"/>
    <property type="match status" value="1"/>
</dbReference>
<dbReference type="PROSITE" id="PS00798">
    <property type="entry name" value="ALDOKETO_REDUCTASE_1"/>
    <property type="match status" value="1"/>
</dbReference>
<dbReference type="GO" id="GO:0033707">
    <property type="term" value="F:3''-deamino-3''-oxonicotianamine reductase activity"/>
    <property type="evidence" value="ECO:0007669"/>
    <property type="project" value="UniProtKB-ARBA"/>
</dbReference>
<dbReference type="InterPro" id="IPR036812">
    <property type="entry name" value="NAD(P)_OxRdtase_dom_sf"/>
</dbReference>
<protein>
    <submittedName>
        <fullName evidence="7">Deoxymugineic acid synthase 1-B</fullName>
    </submittedName>
</protein>
<dbReference type="PRINTS" id="PR00069">
    <property type="entry name" value="ALDKETRDTASE"/>
</dbReference>
<dbReference type="PANTHER" id="PTHR11732">
    <property type="entry name" value="ALDO/KETO REDUCTASE"/>
    <property type="match status" value="1"/>
</dbReference>
<dbReference type="AlphaFoldDB" id="A0A8K0I9M3"/>
<dbReference type="SUPFAM" id="SSF51430">
    <property type="entry name" value="NAD(P)-linked oxidoreductase"/>
    <property type="match status" value="1"/>
</dbReference>
<dbReference type="InterPro" id="IPR044497">
    <property type="entry name" value="AKR4A/B"/>
</dbReference>
<dbReference type="Gene3D" id="3.20.20.100">
    <property type="entry name" value="NADP-dependent oxidoreductase domain"/>
    <property type="match status" value="1"/>
</dbReference>
<evidence type="ECO:0000256" key="4">
    <source>
        <dbReference type="PIRSR" id="PIRSR000097-2"/>
    </source>
</evidence>
<feature type="site" description="Lowers pKa of active site Tyr" evidence="5">
    <location>
        <position position="85"/>
    </location>
</feature>
<feature type="domain" description="NADP-dependent oxidoreductase" evidence="6">
    <location>
        <begin position="27"/>
        <end position="290"/>
    </location>
</feature>
<evidence type="ECO:0000256" key="2">
    <source>
        <dbReference type="ARBA" id="ARBA00023002"/>
    </source>
</evidence>
<evidence type="ECO:0000259" key="6">
    <source>
        <dbReference type="Pfam" id="PF00248"/>
    </source>
</evidence>
<dbReference type="PROSITE" id="PS00062">
    <property type="entry name" value="ALDOKETO_REDUCTASE_2"/>
    <property type="match status" value="1"/>
</dbReference>
<comment type="caution">
    <text evidence="7">The sequence shown here is derived from an EMBL/GenBank/DDBJ whole genome shotgun (WGS) entry which is preliminary data.</text>
</comment>
<organism evidence="7 8">
    <name type="scientific">Cocos nucifera</name>
    <name type="common">Coconut palm</name>
    <dbReference type="NCBI Taxonomy" id="13894"/>
    <lineage>
        <taxon>Eukaryota</taxon>
        <taxon>Viridiplantae</taxon>
        <taxon>Streptophyta</taxon>
        <taxon>Embryophyta</taxon>
        <taxon>Tracheophyta</taxon>
        <taxon>Spermatophyta</taxon>
        <taxon>Magnoliopsida</taxon>
        <taxon>Liliopsida</taxon>
        <taxon>Arecaceae</taxon>
        <taxon>Arecoideae</taxon>
        <taxon>Cocoseae</taxon>
        <taxon>Attaleinae</taxon>
        <taxon>Cocos</taxon>
    </lineage>
</organism>